<gene>
    <name evidence="2" type="ORF">G6M86_03395</name>
</gene>
<dbReference type="RefSeq" id="WP_333721811.1">
    <property type="nucleotide sequence ID" value="NZ_CP049216.1"/>
</dbReference>
<feature type="region of interest" description="Disordered" evidence="1">
    <location>
        <begin position="1"/>
        <end position="32"/>
    </location>
</feature>
<accession>A0AAJ4T931</accession>
<evidence type="ECO:0000313" key="3">
    <source>
        <dbReference type="Proteomes" id="UP000663946"/>
    </source>
</evidence>
<evidence type="ECO:0000256" key="1">
    <source>
        <dbReference type="SAM" id="MobiDB-lite"/>
    </source>
</evidence>
<organism evidence="2 3">
    <name type="scientific">Agrobacterium tumefaciens</name>
    <dbReference type="NCBI Taxonomy" id="358"/>
    <lineage>
        <taxon>Bacteria</taxon>
        <taxon>Pseudomonadati</taxon>
        <taxon>Pseudomonadota</taxon>
        <taxon>Alphaproteobacteria</taxon>
        <taxon>Hyphomicrobiales</taxon>
        <taxon>Rhizobiaceae</taxon>
        <taxon>Rhizobium/Agrobacterium group</taxon>
        <taxon>Agrobacterium</taxon>
        <taxon>Agrobacterium tumefaciens complex</taxon>
    </lineage>
</organism>
<dbReference type="EMBL" id="CP049216">
    <property type="protein sequence ID" value="QTG12342.1"/>
    <property type="molecule type" value="Genomic_DNA"/>
</dbReference>
<evidence type="ECO:0000313" key="2">
    <source>
        <dbReference type="EMBL" id="QTG12342.1"/>
    </source>
</evidence>
<sequence>MADIFDDILGSDNSPARSRGRPKGSFKKAPPSNMKYKAIGDNKLLQLDDIYTGVSVDWLSKVFRMSRAAVVASLADCPPLRDGGAKHYDLATAAAYLVDPVKDLQAAMKKLKAEDLPENLRESFWNAQIKELKYQTLAGELWPTQSVLKVLGDAFKSIRSHTMLWADSVEEKGGLTPKQHSLLVGLVDQLLNELHGALVDIDKKSTTRSKIADLYDTTDDAI</sequence>
<reference evidence="2" key="1">
    <citation type="submission" date="2020-02" db="EMBL/GenBank/DDBJ databases">
        <title>Unexpected conservation and global transmission of agrobacterial virulence plasmids.</title>
        <authorList>
            <person name="Weisberg A.J."/>
            <person name="Davis E.W. II"/>
            <person name="Tabima J.R."/>
            <person name="Belcher M.S."/>
            <person name="Miller M."/>
            <person name="Kuo C.-H."/>
            <person name="Loper J.E."/>
            <person name="Grunwald N.J."/>
            <person name="Putnam M.L."/>
            <person name="Chang J.H."/>
        </authorList>
    </citation>
    <scope>NUCLEOTIDE SEQUENCE</scope>
    <source>
        <strain evidence="2">Q15/94</strain>
    </source>
</reference>
<name>A0AAJ4T931_AGRTU</name>
<dbReference type="Proteomes" id="UP000663946">
    <property type="component" value="Chromosome 1"/>
</dbReference>
<protein>
    <submittedName>
        <fullName evidence="2">DUF1441 family protein</fullName>
    </submittedName>
</protein>
<dbReference type="AlphaFoldDB" id="A0AAJ4T931"/>
<proteinExistence type="predicted"/>